<sequence length="83" mass="9244">MFDTNRMSLLGTTIVITELLSTLSAKECNRIVIEIFILKGIVSNKHTTLENHGGTYTNPSGHTGNHLYLKTLKVTHVTFEKSL</sequence>
<organism evidence="1">
    <name type="scientific">Magallana gigas</name>
    <name type="common">Pacific oyster</name>
    <name type="synonym">Crassostrea gigas</name>
    <dbReference type="NCBI Taxonomy" id="29159"/>
    <lineage>
        <taxon>Eukaryota</taxon>
        <taxon>Metazoa</taxon>
        <taxon>Spiralia</taxon>
        <taxon>Lophotrochozoa</taxon>
        <taxon>Mollusca</taxon>
        <taxon>Bivalvia</taxon>
        <taxon>Autobranchia</taxon>
        <taxon>Pteriomorphia</taxon>
        <taxon>Ostreida</taxon>
        <taxon>Ostreoidea</taxon>
        <taxon>Ostreidae</taxon>
        <taxon>Magallana</taxon>
    </lineage>
</organism>
<evidence type="ECO:0000313" key="1">
    <source>
        <dbReference type="EMBL" id="EKC32494.1"/>
    </source>
</evidence>
<dbReference type="EMBL" id="JH823245">
    <property type="protein sequence ID" value="EKC32494.1"/>
    <property type="molecule type" value="Genomic_DNA"/>
</dbReference>
<accession>K1QN66</accession>
<name>K1QN66_MAGGI</name>
<dbReference type="AlphaFoldDB" id="K1QN66"/>
<dbReference type="HOGENOM" id="CLU_2544818_0_0_1"/>
<proteinExistence type="predicted"/>
<gene>
    <name evidence="1" type="ORF">CGI_10021147</name>
</gene>
<protein>
    <submittedName>
        <fullName evidence="1">Uncharacterized protein</fullName>
    </submittedName>
</protein>
<reference evidence="1" key="1">
    <citation type="journal article" date="2012" name="Nature">
        <title>The oyster genome reveals stress adaptation and complexity of shell formation.</title>
        <authorList>
            <person name="Zhang G."/>
            <person name="Fang X."/>
            <person name="Guo X."/>
            <person name="Li L."/>
            <person name="Luo R."/>
            <person name="Xu F."/>
            <person name="Yang P."/>
            <person name="Zhang L."/>
            <person name="Wang X."/>
            <person name="Qi H."/>
            <person name="Xiong Z."/>
            <person name="Que H."/>
            <person name="Xie Y."/>
            <person name="Holland P.W."/>
            <person name="Paps J."/>
            <person name="Zhu Y."/>
            <person name="Wu F."/>
            <person name="Chen Y."/>
            <person name="Wang J."/>
            <person name="Peng C."/>
            <person name="Meng J."/>
            <person name="Yang L."/>
            <person name="Liu J."/>
            <person name="Wen B."/>
            <person name="Zhang N."/>
            <person name="Huang Z."/>
            <person name="Zhu Q."/>
            <person name="Feng Y."/>
            <person name="Mount A."/>
            <person name="Hedgecock D."/>
            <person name="Xu Z."/>
            <person name="Liu Y."/>
            <person name="Domazet-Loso T."/>
            <person name="Du Y."/>
            <person name="Sun X."/>
            <person name="Zhang S."/>
            <person name="Liu B."/>
            <person name="Cheng P."/>
            <person name="Jiang X."/>
            <person name="Li J."/>
            <person name="Fan D."/>
            <person name="Wang W."/>
            <person name="Fu W."/>
            <person name="Wang T."/>
            <person name="Wang B."/>
            <person name="Zhang J."/>
            <person name="Peng Z."/>
            <person name="Li Y."/>
            <person name="Li N."/>
            <person name="Wang J."/>
            <person name="Chen M."/>
            <person name="He Y."/>
            <person name="Tan F."/>
            <person name="Song X."/>
            <person name="Zheng Q."/>
            <person name="Huang R."/>
            <person name="Yang H."/>
            <person name="Du X."/>
            <person name="Chen L."/>
            <person name="Yang M."/>
            <person name="Gaffney P.M."/>
            <person name="Wang S."/>
            <person name="Luo L."/>
            <person name="She Z."/>
            <person name="Ming Y."/>
            <person name="Huang W."/>
            <person name="Zhang S."/>
            <person name="Huang B."/>
            <person name="Zhang Y."/>
            <person name="Qu T."/>
            <person name="Ni P."/>
            <person name="Miao G."/>
            <person name="Wang J."/>
            <person name="Wang Q."/>
            <person name="Steinberg C.E."/>
            <person name="Wang H."/>
            <person name="Li N."/>
            <person name="Qian L."/>
            <person name="Zhang G."/>
            <person name="Li Y."/>
            <person name="Yang H."/>
            <person name="Liu X."/>
            <person name="Wang J."/>
            <person name="Yin Y."/>
            <person name="Wang J."/>
        </authorList>
    </citation>
    <scope>NUCLEOTIDE SEQUENCE [LARGE SCALE GENOMIC DNA]</scope>
    <source>
        <strain evidence="1">05x7-T-G4-1.051#20</strain>
    </source>
</reference>
<dbReference type="InParanoid" id="K1QN66"/>